<evidence type="ECO:0000313" key="1">
    <source>
        <dbReference type="EMBL" id="SIS58161.1"/>
    </source>
</evidence>
<dbReference type="EMBL" id="FTOU01000001">
    <property type="protein sequence ID" value="SIS58161.1"/>
    <property type="molecule type" value="Genomic_DNA"/>
</dbReference>
<dbReference type="NCBIfam" id="NF041384">
    <property type="entry name" value="YHS_seleno_dom"/>
    <property type="match status" value="1"/>
</dbReference>
<protein>
    <recommendedName>
        <fullName evidence="3">YHS domain-containing protein</fullName>
    </recommendedName>
</protein>
<evidence type="ECO:0008006" key="3">
    <source>
        <dbReference type="Google" id="ProtNLM"/>
    </source>
</evidence>
<dbReference type="Proteomes" id="UP000186216">
    <property type="component" value="Unassembled WGS sequence"/>
</dbReference>
<dbReference type="AlphaFoldDB" id="A0AA45W1M8"/>
<sequence length="146" mass="16200">MLVVPIMLVTMKPLILSISLIFASALPSIANDWALGGYDAVGYTSSGRAVPGRSDIATMWKGKSWHFVSEENRTRFEADPRQFAPAFGGLCPVSLANGRKERGDPRFFAVINRKLYLLRSGAELRKITQAPDKILDDARKTWSMVK</sequence>
<proteinExistence type="predicted"/>
<comment type="caution">
    <text evidence="1">The sequence shown here is derived from an EMBL/GenBank/DDBJ whole genome shotgun (WGS) entry which is preliminary data.</text>
</comment>
<gene>
    <name evidence="1" type="ORF">SAMN05421772_101616</name>
</gene>
<evidence type="ECO:0000313" key="2">
    <source>
        <dbReference type="Proteomes" id="UP000186216"/>
    </source>
</evidence>
<accession>A0AA45W1M8</accession>
<reference evidence="1 2" key="1">
    <citation type="submission" date="2017-01" db="EMBL/GenBank/DDBJ databases">
        <authorList>
            <person name="Varghese N."/>
            <person name="Submissions S."/>
        </authorList>
    </citation>
    <scope>NUCLEOTIDE SEQUENCE [LARGE SCALE GENOMIC DNA]</scope>
    <source>
        <strain evidence="1 2">DSM 18447</strain>
    </source>
</reference>
<name>A0AA45W1M8_9RHOB</name>
<organism evidence="1 2">
    <name type="scientific">Paracoccus saliphilus</name>
    <dbReference type="NCBI Taxonomy" id="405559"/>
    <lineage>
        <taxon>Bacteria</taxon>
        <taxon>Pseudomonadati</taxon>
        <taxon>Pseudomonadota</taxon>
        <taxon>Alphaproteobacteria</taxon>
        <taxon>Rhodobacterales</taxon>
        <taxon>Paracoccaceae</taxon>
        <taxon>Paracoccus</taxon>
    </lineage>
</organism>